<evidence type="ECO:0000313" key="2">
    <source>
        <dbReference type="EMBL" id="KIJ42357.1"/>
    </source>
</evidence>
<feature type="non-terminal residue" evidence="2">
    <location>
        <position position="1"/>
    </location>
</feature>
<gene>
    <name evidence="1" type="ORF">M422DRAFT_100607</name>
    <name evidence="2" type="ORF">M422DRAFT_99961</name>
</gene>
<proteinExistence type="predicted"/>
<evidence type="ECO:0008006" key="4">
    <source>
        <dbReference type="Google" id="ProtNLM"/>
    </source>
</evidence>
<feature type="non-terminal residue" evidence="2">
    <location>
        <position position="257"/>
    </location>
</feature>
<dbReference type="HOGENOM" id="CLU_036093_2_1_1"/>
<name>A0A0C9VKX5_SPHS4</name>
<protein>
    <recommendedName>
        <fullName evidence="4">Macrofage activating glycoprotein</fullName>
    </recommendedName>
</protein>
<dbReference type="AlphaFoldDB" id="A0A0C9VKX5"/>
<evidence type="ECO:0000313" key="3">
    <source>
        <dbReference type="Proteomes" id="UP000054279"/>
    </source>
</evidence>
<sequence length="257" mass="27553">PYMVDTSDGPRGIQTGYNLCNATTEGQSARCQTAIVNSLDDFCIWGPQQPGSSIASTEGALVAWCTKPGHGARMIKPHALSGVQFIRTPDYLQVVGRINQSMINIMDGDTGGEEDPHGADGRGNPLGSLVYTNGFTAGKEYTQVIEWHNFLGGDVFCFKICDPNSPNAANYCQHIYDRIGCKYNAPAAYVDGVFESCLGDNQDFPGVYTGDDGAVSTYTQPDESLGPLTTIPYQPRTPASSSCTQYKSTDLYAAALS</sequence>
<dbReference type="EMBL" id="KN837130">
    <property type="protein sequence ID" value="KIJ42357.1"/>
    <property type="molecule type" value="Genomic_DNA"/>
</dbReference>
<dbReference type="Proteomes" id="UP000054279">
    <property type="component" value="Unassembled WGS sequence"/>
</dbReference>
<keyword evidence="3" id="KW-1185">Reference proteome</keyword>
<reference evidence="2 3" key="1">
    <citation type="submission" date="2014-06" db="EMBL/GenBank/DDBJ databases">
        <title>Evolutionary Origins and Diversification of the Mycorrhizal Mutualists.</title>
        <authorList>
            <consortium name="DOE Joint Genome Institute"/>
            <consortium name="Mycorrhizal Genomics Consortium"/>
            <person name="Kohler A."/>
            <person name="Kuo A."/>
            <person name="Nagy L.G."/>
            <person name="Floudas D."/>
            <person name="Copeland A."/>
            <person name="Barry K.W."/>
            <person name="Cichocki N."/>
            <person name="Veneault-Fourrey C."/>
            <person name="LaButti K."/>
            <person name="Lindquist E.A."/>
            <person name="Lipzen A."/>
            <person name="Lundell T."/>
            <person name="Morin E."/>
            <person name="Murat C."/>
            <person name="Riley R."/>
            <person name="Ohm R."/>
            <person name="Sun H."/>
            <person name="Tunlid A."/>
            <person name="Henrissat B."/>
            <person name="Grigoriev I.V."/>
            <person name="Hibbett D.S."/>
            <person name="Martin F."/>
        </authorList>
    </citation>
    <scope>NUCLEOTIDE SEQUENCE [LARGE SCALE GENOMIC DNA]</scope>
    <source>
        <strain evidence="2 3">SS14</strain>
    </source>
</reference>
<evidence type="ECO:0000313" key="1">
    <source>
        <dbReference type="EMBL" id="KIJ29424.1"/>
    </source>
</evidence>
<dbReference type="OrthoDB" id="2564904at2759"/>
<accession>A0A0C9VKX5</accession>
<organism evidence="2 3">
    <name type="scientific">Sphaerobolus stellatus (strain SS14)</name>
    <dbReference type="NCBI Taxonomy" id="990650"/>
    <lineage>
        <taxon>Eukaryota</taxon>
        <taxon>Fungi</taxon>
        <taxon>Dikarya</taxon>
        <taxon>Basidiomycota</taxon>
        <taxon>Agaricomycotina</taxon>
        <taxon>Agaricomycetes</taxon>
        <taxon>Phallomycetidae</taxon>
        <taxon>Geastrales</taxon>
        <taxon>Sphaerobolaceae</taxon>
        <taxon>Sphaerobolus</taxon>
    </lineage>
</organism>
<dbReference type="EMBL" id="KN837283">
    <property type="protein sequence ID" value="KIJ29424.1"/>
    <property type="molecule type" value="Genomic_DNA"/>
</dbReference>